<feature type="region of interest" description="Disordered" evidence="11">
    <location>
        <begin position="1145"/>
        <end position="1302"/>
    </location>
</feature>
<name>A0A8J5IFQ3_9STRA</name>
<evidence type="ECO:0000313" key="15">
    <source>
        <dbReference type="EMBL" id="KAG6949485.1"/>
    </source>
</evidence>
<proteinExistence type="inferred from homology"/>
<feature type="compositionally biased region" description="Basic and acidic residues" evidence="11">
    <location>
        <begin position="382"/>
        <end position="396"/>
    </location>
</feature>
<feature type="transmembrane region" description="Helical" evidence="12">
    <location>
        <begin position="1010"/>
        <end position="1035"/>
    </location>
</feature>
<dbReference type="PANTHER" id="PTHR10037:SF62">
    <property type="entry name" value="SODIUM CHANNEL PROTEIN 60E"/>
    <property type="match status" value="1"/>
</dbReference>
<feature type="compositionally biased region" description="Acidic residues" evidence="11">
    <location>
        <begin position="1151"/>
        <end position="1171"/>
    </location>
</feature>
<keyword evidence="5" id="KW-0677">Repeat</keyword>
<evidence type="ECO:0000256" key="5">
    <source>
        <dbReference type="ARBA" id="ARBA00022737"/>
    </source>
</evidence>
<evidence type="ECO:0000256" key="2">
    <source>
        <dbReference type="ARBA" id="ARBA00005253"/>
    </source>
</evidence>
<evidence type="ECO:0000256" key="9">
    <source>
        <dbReference type="ARBA" id="ARBA00023136"/>
    </source>
</evidence>
<evidence type="ECO:0000256" key="8">
    <source>
        <dbReference type="ARBA" id="ARBA00022989"/>
    </source>
</evidence>
<gene>
    <name evidence="15" type="ORF">JG688_00014643</name>
</gene>
<dbReference type="PROSITE" id="PS00018">
    <property type="entry name" value="EF_HAND_1"/>
    <property type="match status" value="2"/>
</dbReference>
<evidence type="ECO:0000256" key="10">
    <source>
        <dbReference type="PROSITE-ProRule" id="PRU00091"/>
    </source>
</evidence>
<dbReference type="Proteomes" id="UP000709295">
    <property type="component" value="Unassembled WGS sequence"/>
</dbReference>
<feature type="non-terminal residue" evidence="15">
    <location>
        <position position="1"/>
    </location>
</feature>
<evidence type="ECO:0000313" key="16">
    <source>
        <dbReference type="Proteomes" id="UP000709295"/>
    </source>
</evidence>
<dbReference type="SMART" id="SM00064">
    <property type="entry name" value="FYVE"/>
    <property type="match status" value="1"/>
</dbReference>
<accession>A0A8J5IFQ3</accession>
<dbReference type="PROSITE" id="PS50178">
    <property type="entry name" value="ZF_FYVE"/>
    <property type="match status" value="1"/>
</dbReference>
<feature type="compositionally biased region" description="Polar residues" evidence="11">
    <location>
        <begin position="1198"/>
        <end position="1215"/>
    </location>
</feature>
<evidence type="ECO:0000256" key="11">
    <source>
        <dbReference type="SAM" id="MobiDB-lite"/>
    </source>
</evidence>
<evidence type="ECO:0000256" key="7">
    <source>
        <dbReference type="ARBA" id="ARBA00022833"/>
    </source>
</evidence>
<feature type="compositionally biased region" description="Basic and acidic residues" evidence="11">
    <location>
        <begin position="716"/>
        <end position="733"/>
    </location>
</feature>
<reference evidence="15" key="1">
    <citation type="submission" date="2021-01" db="EMBL/GenBank/DDBJ databases">
        <title>Phytophthora aleatoria, a newly-described species from Pinus radiata is distinct from Phytophthora cactorum isolates based on comparative genomics.</title>
        <authorList>
            <person name="Mcdougal R."/>
            <person name="Panda P."/>
            <person name="Williams N."/>
            <person name="Studholme D.J."/>
        </authorList>
    </citation>
    <scope>NUCLEOTIDE SEQUENCE</scope>
    <source>
        <strain evidence="15">NZFS 4037</strain>
    </source>
</reference>
<sequence>SYLGIKWLAENSFAGKRDICFVKVVGYTVDANGQEVGFVAFASVDVPECPELRSVKLMRVRMKRTMLVIPTRDDPKTSQVFVMGATESPATNNQYRLNIAILNDISLVIDAQNITRQTLVLHKDWISDENRPSCTICSRKFHFISRRRHHCRMCGGVICKTCYVNRFVCREEIENSRVADASAVCQTKFCLRCVVGLRAIDKRLEKFSPQVSKMLSINVDAFDMSATETFEEFFELDSPDPNPRASSFFTFYKNIHGQCDTSKRPDVEFPWNTTADRMKTGPPWRAVDSTFRRTRSANHFEYQPRLGTDMLAARAAANRKVADARRAKEANEWNVVHDVAPREENNDAAASAPLIDEGGDKEEAAPRNEAKTPPPTTNDTSADAKGKDTSSSEEKESDMIRLIPLTGLTGLQLYYVRCSNVAIATLNNTWFNSVVMLCISWASLSVGLQTYPMLGESVILNDMDLFVLAVFILEAFIKIMAEGLYPWRFFTGKEMRWNCFDFAIIVMSLPIWGSALGGSSIAILRMLRLMRIMKLVKRIPQLYMIVMGLIGGLKSIGYIMLLLFLVFYLYAISGMYAWQDNDTFHFRSVPVAMITLFRMSTLENWATIMDINYFGCDRFDGGYYSTNPAAAASFQYCNITQVYGANQTDSSLASQRALNQVMATIYFITFILISAFVMLSLFIGAITMSMTQSMEHMKKAQEEAEAKKRAEKARKRAQEAEQRAREAEKKRAAGEALENNDLDPNKKGKLSAAERRERQKMREVLMQTWDDCDLTDILTQQQGDTRSIKGAYLKIAGVATKIVEHPKFSLFVTCVIILAGLMVGLQTSSEVVDVLGALLTGLDTAILTVFTAEVTLKILAEGLEPWNYFRGAWNVFDFIIVVGSFTRGSGGMLTMLRLLRLLRVLKLVRAFPQLQVIVSALIKGVGSIGYIGLILLLCFYVFGIVGNMLFAENDPFHFQYLHFAMISLFQLATMDGWSDVLYINYYGCDLYGYDAYRALGYECKHQPGGFLAVLYFCTFIVLGGMVLITLFIGVVTTSMEEATQEMEAEKEFIRRVEALRSQHNIDAKVVASYMQVFRMLDLDGSGSVEEAELRTGLAAIGKYPSYEELKEMMDVVDEDGSGQIDIVEFVEFMIHVREKSNQQHAARLAAEEAEDAAENDALETSTEDSELLDASNGEVAASSARRKSVAGAEDAPSNGGNVLAISSTTDANDTSHVAPFNKNSSRSWSSPRSSVSPRNGLNCNVMPYLSESQNTGANAPNSSISLDVEARSEEGSETALLPQEAPARPRSGRVTSKILPSG</sequence>
<feature type="compositionally biased region" description="Low complexity" evidence="11">
    <location>
        <begin position="1224"/>
        <end position="1238"/>
    </location>
</feature>
<feature type="transmembrane region" description="Helical" evidence="12">
    <location>
        <begin position="875"/>
        <end position="899"/>
    </location>
</feature>
<dbReference type="GO" id="GO:0001518">
    <property type="term" value="C:voltage-gated sodium channel complex"/>
    <property type="evidence" value="ECO:0007669"/>
    <property type="project" value="TreeGrafter"/>
</dbReference>
<dbReference type="InterPro" id="IPR043203">
    <property type="entry name" value="VGCC_Ca_Na"/>
</dbReference>
<evidence type="ECO:0000256" key="6">
    <source>
        <dbReference type="ARBA" id="ARBA00022771"/>
    </source>
</evidence>
<dbReference type="InterPro" id="IPR018247">
    <property type="entry name" value="EF_Hand_1_Ca_BS"/>
</dbReference>
<dbReference type="CDD" id="cd00051">
    <property type="entry name" value="EFh"/>
    <property type="match status" value="1"/>
</dbReference>
<evidence type="ECO:0008006" key="17">
    <source>
        <dbReference type="Google" id="ProtNLM"/>
    </source>
</evidence>
<dbReference type="InterPro" id="IPR000306">
    <property type="entry name" value="Znf_FYVE"/>
</dbReference>
<dbReference type="InterPro" id="IPR002048">
    <property type="entry name" value="EF_hand_dom"/>
</dbReference>
<dbReference type="InterPro" id="IPR017455">
    <property type="entry name" value="Znf_FYVE-rel"/>
</dbReference>
<evidence type="ECO:0000256" key="1">
    <source>
        <dbReference type="ARBA" id="ARBA00004141"/>
    </source>
</evidence>
<evidence type="ECO:0000259" key="14">
    <source>
        <dbReference type="PROSITE" id="PS50222"/>
    </source>
</evidence>
<dbReference type="Pfam" id="PF13499">
    <property type="entry name" value="EF-hand_7"/>
    <property type="match status" value="1"/>
</dbReference>
<feature type="domain" description="EF-hand" evidence="14">
    <location>
        <begin position="1104"/>
        <end position="1139"/>
    </location>
</feature>
<dbReference type="FunFam" id="1.10.238.10:FF:000178">
    <property type="entry name" value="Calmodulin-2 A"/>
    <property type="match status" value="1"/>
</dbReference>
<feature type="transmembrane region" description="Helical" evidence="12">
    <location>
        <begin position="463"/>
        <end position="481"/>
    </location>
</feature>
<keyword evidence="8 12" id="KW-1133">Transmembrane helix</keyword>
<keyword evidence="3 12" id="KW-0812">Transmembrane</keyword>
<protein>
    <recommendedName>
        <fullName evidence="17">Calmodulin</fullName>
    </recommendedName>
</protein>
<evidence type="ECO:0000259" key="13">
    <source>
        <dbReference type="PROSITE" id="PS50178"/>
    </source>
</evidence>
<comment type="similarity">
    <text evidence="2">Belongs to the centrin family.</text>
</comment>
<feature type="domain" description="EF-hand" evidence="14">
    <location>
        <begin position="1068"/>
        <end position="1103"/>
    </location>
</feature>
<feature type="transmembrane region" description="Helical" evidence="12">
    <location>
        <begin position="430"/>
        <end position="451"/>
    </location>
</feature>
<feature type="transmembrane region" description="Helical" evidence="12">
    <location>
        <begin position="920"/>
        <end position="945"/>
    </location>
</feature>
<feature type="compositionally biased region" description="Basic and acidic residues" evidence="11">
    <location>
        <begin position="361"/>
        <end position="370"/>
    </location>
</feature>
<feature type="transmembrane region" description="Helical" evidence="12">
    <location>
        <begin position="665"/>
        <end position="688"/>
    </location>
</feature>
<dbReference type="InterPro" id="IPR005821">
    <property type="entry name" value="Ion_trans_dom"/>
</dbReference>
<dbReference type="GO" id="GO:0086010">
    <property type="term" value="P:membrane depolarization during action potential"/>
    <property type="evidence" value="ECO:0007669"/>
    <property type="project" value="TreeGrafter"/>
</dbReference>
<evidence type="ECO:0000256" key="4">
    <source>
        <dbReference type="ARBA" id="ARBA00022723"/>
    </source>
</evidence>
<evidence type="ECO:0000256" key="12">
    <source>
        <dbReference type="SAM" id="Phobius"/>
    </source>
</evidence>
<feature type="domain" description="FYVE-type" evidence="13">
    <location>
        <begin position="128"/>
        <end position="198"/>
    </location>
</feature>
<keyword evidence="16" id="KW-1185">Reference proteome</keyword>
<dbReference type="PROSITE" id="PS50222">
    <property type="entry name" value="EF_HAND_2"/>
    <property type="match status" value="2"/>
</dbReference>
<feature type="transmembrane region" description="Helical" evidence="12">
    <location>
        <begin position="545"/>
        <end position="571"/>
    </location>
</feature>
<keyword evidence="6 10" id="KW-0863">Zinc-finger</keyword>
<feature type="region of interest" description="Disordered" evidence="11">
    <location>
        <begin position="335"/>
        <end position="396"/>
    </location>
</feature>
<dbReference type="PANTHER" id="PTHR10037">
    <property type="entry name" value="VOLTAGE-GATED CATION CHANNEL CALCIUM AND SODIUM"/>
    <property type="match status" value="1"/>
</dbReference>
<dbReference type="GO" id="GO:0005248">
    <property type="term" value="F:voltage-gated sodium channel activity"/>
    <property type="evidence" value="ECO:0007669"/>
    <property type="project" value="TreeGrafter"/>
</dbReference>
<keyword evidence="9 12" id="KW-0472">Membrane</keyword>
<dbReference type="SMART" id="SM00054">
    <property type="entry name" value="EFh"/>
    <property type="match status" value="2"/>
</dbReference>
<dbReference type="GO" id="GO:0043226">
    <property type="term" value="C:organelle"/>
    <property type="evidence" value="ECO:0007669"/>
    <property type="project" value="UniProtKB-ARBA"/>
</dbReference>
<dbReference type="GO" id="GO:0008270">
    <property type="term" value="F:zinc ion binding"/>
    <property type="evidence" value="ECO:0007669"/>
    <property type="project" value="UniProtKB-KW"/>
</dbReference>
<feature type="compositionally biased region" description="Polar residues" evidence="11">
    <location>
        <begin position="1250"/>
        <end position="1265"/>
    </location>
</feature>
<feature type="compositionally biased region" description="Basic and acidic residues" evidence="11">
    <location>
        <begin position="697"/>
        <end position="708"/>
    </location>
</feature>
<dbReference type="Pfam" id="PF01363">
    <property type="entry name" value="FYVE"/>
    <property type="match status" value="1"/>
</dbReference>
<dbReference type="GO" id="GO:0005509">
    <property type="term" value="F:calcium ion binding"/>
    <property type="evidence" value="ECO:0007669"/>
    <property type="project" value="InterPro"/>
</dbReference>
<dbReference type="EMBL" id="JAENGY010001418">
    <property type="protein sequence ID" value="KAG6949485.1"/>
    <property type="molecule type" value="Genomic_DNA"/>
</dbReference>
<comment type="subcellular location">
    <subcellularLocation>
        <location evidence="1">Membrane</location>
        <topology evidence="1">Multi-pass membrane protein</topology>
    </subcellularLocation>
</comment>
<feature type="transmembrane region" description="Helical" evidence="12">
    <location>
        <begin position="808"/>
        <end position="825"/>
    </location>
</feature>
<organism evidence="15 16">
    <name type="scientific">Phytophthora aleatoria</name>
    <dbReference type="NCBI Taxonomy" id="2496075"/>
    <lineage>
        <taxon>Eukaryota</taxon>
        <taxon>Sar</taxon>
        <taxon>Stramenopiles</taxon>
        <taxon>Oomycota</taxon>
        <taxon>Peronosporomycetes</taxon>
        <taxon>Peronosporales</taxon>
        <taxon>Peronosporaceae</taxon>
        <taxon>Phytophthora</taxon>
    </lineage>
</organism>
<keyword evidence="7" id="KW-0862">Zinc</keyword>
<feature type="transmembrane region" description="Helical" evidence="12">
    <location>
        <begin position="501"/>
        <end position="524"/>
    </location>
</feature>
<feature type="region of interest" description="Disordered" evidence="11">
    <location>
        <begin position="697"/>
        <end position="754"/>
    </location>
</feature>
<keyword evidence="4" id="KW-0479">Metal-binding</keyword>
<comment type="caution">
    <text evidence="15">The sequence shown here is derived from an EMBL/GenBank/DDBJ whole genome shotgun (WGS) entry which is preliminary data.</text>
</comment>
<evidence type="ECO:0000256" key="3">
    <source>
        <dbReference type="ARBA" id="ARBA00022692"/>
    </source>
</evidence>
<dbReference type="Pfam" id="PF00520">
    <property type="entry name" value="Ion_trans"/>
    <property type="match status" value="2"/>
</dbReference>